<feature type="chain" id="PRO_5013253762" description="DUF2541 domain-containing protein" evidence="2">
    <location>
        <begin position="20"/>
        <end position="128"/>
    </location>
</feature>
<evidence type="ECO:0000256" key="2">
    <source>
        <dbReference type="SAM" id="SignalP"/>
    </source>
</evidence>
<dbReference type="EMBL" id="FWPT01000007">
    <property type="protein sequence ID" value="SMA49401.1"/>
    <property type="molecule type" value="Genomic_DNA"/>
</dbReference>
<reference evidence="3 4" key="1">
    <citation type="submission" date="2017-03" db="EMBL/GenBank/DDBJ databases">
        <authorList>
            <person name="Afonso C.L."/>
            <person name="Miller P.J."/>
            <person name="Scott M.A."/>
            <person name="Spackman E."/>
            <person name="Goraichik I."/>
            <person name="Dimitrov K.M."/>
            <person name="Suarez D.L."/>
            <person name="Swayne D.E."/>
        </authorList>
    </citation>
    <scope>NUCLEOTIDE SEQUENCE [LARGE SCALE GENOMIC DNA]</scope>
    <source>
        <strain evidence="3">SB41UT1</strain>
    </source>
</reference>
<dbReference type="InterPro" id="IPR020240">
    <property type="entry name" value="UPF0412_YaaI"/>
</dbReference>
<organism evidence="3 4">
    <name type="scientific">Parendozoicomonas haliclonae</name>
    <dbReference type="NCBI Taxonomy" id="1960125"/>
    <lineage>
        <taxon>Bacteria</taxon>
        <taxon>Pseudomonadati</taxon>
        <taxon>Pseudomonadota</taxon>
        <taxon>Gammaproteobacteria</taxon>
        <taxon>Oceanospirillales</taxon>
        <taxon>Endozoicomonadaceae</taxon>
        <taxon>Parendozoicomonas</taxon>
    </lineage>
</organism>
<evidence type="ECO:0008006" key="5">
    <source>
        <dbReference type="Google" id="ProtNLM"/>
    </source>
</evidence>
<dbReference type="AlphaFoldDB" id="A0A1X7AMZ0"/>
<name>A0A1X7AMZ0_9GAMM</name>
<gene>
    <name evidence="3" type="ORF">EHSB41UT_03238</name>
</gene>
<evidence type="ECO:0000313" key="3">
    <source>
        <dbReference type="EMBL" id="SMA49401.1"/>
    </source>
</evidence>
<dbReference type="Proteomes" id="UP000196573">
    <property type="component" value="Unassembled WGS sequence"/>
</dbReference>
<dbReference type="RefSeq" id="WP_087111717.1">
    <property type="nucleotide sequence ID" value="NZ_CBCSCN010000007.1"/>
</dbReference>
<dbReference type="OrthoDB" id="6195808at2"/>
<feature type="signal peptide" evidence="2">
    <location>
        <begin position="1"/>
        <end position="19"/>
    </location>
</feature>
<proteinExistence type="predicted"/>
<keyword evidence="1 2" id="KW-0732">Signal</keyword>
<sequence length="128" mass="14805">MKKLIALVLMSMVSVGAFADDWKKLGERKVSFKSEKDVIHVSGFKGKYKKISLKVEDAPIYLKRITVFFGNGEKQQFFTNKRIERNQRTPVYKLLGGERVINKVEMSYRTALGSNYKYAEVKLYGLRD</sequence>
<keyword evidence="4" id="KW-1185">Reference proteome</keyword>
<protein>
    <recommendedName>
        <fullName evidence="5">DUF2541 domain-containing protein</fullName>
    </recommendedName>
</protein>
<dbReference type="Pfam" id="PF10807">
    <property type="entry name" value="DUF2541"/>
    <property type="match status" value="1"/>
</dbReference>
<evidence type="ECO:0000256" key="1">
    <source>
        <dbReference type="ARBA" id="ARBA00022729"/>
    </source>
</evidence>
<evidence type="ECO:0000313" key="4">
    <source>
        <dbReference type="Proteomes" id="UP000196573"/>
    </source>
</evidence>
<accession>A0A1X7AMZ0</accession>